<feature type="region of interest" description="Disordered" evidence="1">
    <location>
        <begin position="76"/>
        <end position="95"/>
    </location>
</feature>
<evidence type="ECO:0000313" key="3">
    <source>
        <dbReference type="Proteomes" id="UP001148838"/>
    </source>
</evidence>
<dbReference type="EMBL" id="JAJSOF020000013">
    <property type="protein sequence ID" value="KAJ4443279.1"/>
    <property type="molecule type" value="Genomic_DNA"/>
</dbReference>
<dbReference type="SUPFAM" id="SSF56219">
    <property type="entry name" value="DNase I-like"/>
    <property type="match status" value="1"/>
</dbReference>
<sequence length="219" mass="24625">MASDPLIAVRETSRMKSLFSWNFLQKLTKRRGIVPLAPTISPTTSMEYNNQVGITLRRRESSSSVVLEPAQSGRFSPSVLQPAASRGQPIRGGPPAWGLGEGLTTHHRKKQLVTNFYNKPRNETDSLARPQQRNKVMRFGTWNVTSLYRTGGVTLLAKELARYRIDFVGVREVRLDGNGISQMGDYFLYYGEGNNNHQLGPGFFVQGRDVDGRVILKWI</sequence>
<reference evidence="2 3" key="1">
    <citation type="journal article" date="2022" name="Allergy">
        <title>Genome assembly and annotation of Periplaneta americana reveal a comprehensive cockroach allergen profile.</title>
        <authorList>
            <person name="Wang L."/>
            <person name="Xiong Q."/>
            <person name="Saelim N."/>
            <person name="Wang L."/>
            <person name="Nong W."/>
            <person name="Wan A.T."/>
            <person name="Shi M."/>
            <person name="Liu X."/>
            <person name="Cao Q."/>
            <person name="Hui J.H.L."/>
            <person name="Sookrung N."/>
            <person name="Leung T.F."/>
            <person name="Tungtrongchitr A."/>
            <person name="Tsui S.K.W."/>
        </authorList>
    </citation>
    <scope>NUCLEOTIDE SEQUENCE [LARGE SCALE GENOMIC DNA]</scope>
    <source>
        <strain evidence="2">PWHHKU_190912</strain>
    </source>
</reference>
<evidence type="ECO:0000256" key="1">
    <source>
        <dbReference type="SAM" id="MobiDB-lite"/>
    </source>
</evidence>
<proteinExistence type="predicted"/>
<name>A0ABQ8T9T0_PERAM</name>
<keyword evidence="3" id="KW-1185">Reference proteome</keyword>
<comment type="caution">
    <text evidence="2">The sequence shown here is derived from an EMBL/GenBank/DDBJ whole genome shotgun (WGS) entry which is preliminary data.</text>
</comment>
<dbReference type="InterPro" id="IPR036691">
    <property type="entry name" value="Endo/exonu/phosph_ase_sf"/>
</dbReference>
<gene>
    <name evidence="2" type="ORF">ANN_04947</name>
</gene>
<dbReference type="Proteomes" id="UP001148838">
    <property type="component" value="Unassembled WGS sequence"/>
</dbReference>
<evidence type="ECO:0000313" key="2">
    <source>
        <dbReference type="EMBL" id="KAJ4443279.1"/>
    </source>
</evidence>
<protein>
    <recommendedName>
        <fullName evidence="4">Endonuclease/exonuclease/phosphatase domain-containing protein</fullName>
    </recommendedName>
</protein>
<organism evidence="2 3">
    <name type="scientific">Periplaneta americana</name>
    <name type="common">American cockroach</name>
    <name type="synonym">Blatta americana</name>
    <dbReference type="NCBI Taxonomy" id="6978"/>
    <lineage>
        <taxon>Eukaryota</taxon>
        <taxon>Metazoa</taxon>
        <taxon>Ecdysozoa</taxon>
        <taxon>Arthropoda</taxon>
        <taxon>Hexapoda</taxon>
        <taxon>Insecta</taxon>
        <taxon>Pterygota</taxon>
        <taxon>Neoptera</taxon>
        <taxon>Polyneoptera</taxon>
        <taxon>Dictyoptera</taxon>
        <taxon>Blattodea</taxon>
        <taxon>Blattoidea</taxon>
        <taxon>Blattidae</taxon>
        <taxon>Blattinae</taxon>
        <taxon>Periplaneta</taxon>
    </lineage>
</organism>
<accession>A0ABQ8T9T0</accession>
<evidence type="ECO:0008006" key="4">
    <source>
        <dbReference type="Google" id="ProtNLM"/>
    </source>
</evidence>